<dbReference type="GO" id="GO:0019239">
    <property type="term" value="F:deaminase activity"/>
    <property type="evidence" value="ECO:0007669"/>
    <property type="project" value="TreeGrafter"/>
</dbReference>
<dbReference type="AlphaFoldDB" id="A0A1X7HRB3"/>
<evidence type="ECO:0000313" key="3">
    <source>
        <dbReference type="Proteomes" id="UP000192940"/>
    </source>
</evidence>
<protein>
    <submittedName>
        <fullName evidence="2">2-iminobutanoate/2-iminopropanoate deaminase</fullName>
    </submittedName>
</protein>
<gene>
    <name evidence="2" type="ORF">SAMN05661091_5341</name>
</gene>
<dbReference type="InterPro" id="IPR035959">
    <property type="entry name" value="RutC-like_sf"/>
</dbReference>
<dbReference type="InterPro" id="IPR006175">
    <property type="entry name" value="YjgF/YER057c/UK114"/>
</dbReference>
<keyword evidence="3" id="KW-1185">Reference proteome</keyword>
<comment type="similarity">
    <text evidence="1">Belongs to the RutC family.</text>
</comment>
<dbReference type="RefSeq" id="WP_208915967.1">
    <property type="nucleotide sequence ID" value="NZ_LT840184.1"/>
</dbReference>
<evidence type="ECO:0000256" key="1">
    <source>
        <dbReference type="ARBA" id="ARBA00010552"/>
    </source>
</evidence>
<dbReference type="NCBIfam" id="TIGR00004">
    <property type="entry name" value="Rid family detoxifying hydrolase"/>
    <property type="match status" value="1"/>
</dbReference>
<reference evidence="2 3" key="1">
    <citation type="submission" date="2017-04" db="EMBL/GenBank/DDBJ databases">
        <authorList>
            <person name="Afonso C.L."/>
            <person name="Miller P.J."/>
            <person name="Scott M.A."/>
            <person name="Spackman E."/>
            <person name="Goraichik I."/>
            <person name="Dimitrov K.M."/>
            <person name="Suarez D.L."/>
            <person name="Swayne D.E."/>
        </authorList>
    </citation>
    <scope>NUCLEOTIDE SEQUENCE [LARGE SCALE GENOMIC DNA]</scope>
    <source>
        <strain evidence="2 3">N3/975</strain>
    </source>
</reference>
<proteinExistence type="inferred from homology"/>
<name>A0A1X7HRB3_9BACL</name>
<sequence length="126" mass="13450">MTKNILSTTKAPGAIGPYSQGVEIGGFVYTSGQLGLNPETGQFGEGVAEQTRYSLSNVRAILEAAGTTLDQVVKTTVFLKDMNDFAAMNEVYGSFFAEPYPARSAVEVARLPKDGLVEIEVIAVKK</sequence>
<dbReference type="InterPro" id="IPR019897">
    <property type="entry name" value="RidA_CS"/>
</dbReference>
<dbReference type="Gene3D" id="3.30.1330.40">
    <property type="entry name" value="RutC-like"/>
    <property type="match status" value="1"/>
</dbReference>
<dbReference type="Pfam" id="PF01042">
    <property type="entry name" value="Ribonuc_L-PSP"/>
    <property type="match status" value="1"/>
</dbReference>
<dbReference type="Proteomes" id="UP000192940">
    <property type="component" value="Chromosome I"/>
</dbReference>
<dbReference type="FunFam" id="3.30.1330.40:FF:000001">
    <property type="entry name" value="L-PSP family endoribonuclease"/>
    <property type="match status" value="1"/>
</dbReference>
<organism evidence="2 3">
    <name type="scientific">Paenibacillus uliginis N3/975</name>
    <dbReference type="NCBI Taxonomy" id="1313296"/>
    <lineage>
        <taxon>Bacteria</taxon>
        <taxon>Bacillati</taxon>
        <taxon>Bacillota</taxon>
        <taxon>Bacilli</taxon>
        <taxon>Bacillales</taxon>
        <taxon>Paenibacillaceae</taxon>
        <taxon>Paenibacillus</taxon>
    </lineage>
</organism>
<dbReference type="GO" id="GO:0005829">
    <property type="term" value="C:cytosol"/>
    <property type="evidence" value="ECO:0007669"/>
    <property type="project" value="TreeGrafter"/>
</dbReference>
<evidence type="ECO:0000313" key="2">
    <source>
        <dbReference type="EMBL" id="SMF91077.1"/>
    </source>
</evidence>
<dbReference type="EMBL" id="LT840184">
    <property type="protein sequence ID" value="SMF91077.1"/>
    <property type="molecule type" value="Genomic_DNA"/>
</dbReference>
<dbReference type="STRING" id="1313296.SAMN05661091_5341"/>
<dbReference type="SUPFAM" id="SSF55298">
    <property type="entry name" value="YjgF-like"/>
    <property type="match status" value="1"/>
</dbReference>
<dbReference type="InterPro" id="IPR006056">
    <property type="entry name" value="RidA"/>
</dbReference>
<dbReference type="PANTHER" id="PTHR11803:SF39">
    <property type="entry name" value="2-IMINOBUTANOATE_2-IMINOPROPANOATE DEAMINASE"/>
    <property type="match status" value="1"/>
</dbReference>
<accession>A0A1X7HRB3</accession>
<dbReference type="PANTHER" id="PTHR11803">
    <property type="entry name" value="2-IMINOBUTANOATE/2-IMINOPROPANOATE DEAMINASE RIDA"/>
    <property type="match status" value="1"/>
</dbReference>
<dbReference type="PROSITE" id="PS01094">
    <property type="entry name" value="UPF0076"/>
    <property type="match status" value="1"/>
</dbReference>
<dbReference type="CDD" id="cd00448">
    <property type="entry name" value="YjgF_YER057c_UK114_family"/>
    <property type="match status" value="1"/>
</dbReference>